<organism evidence="1 2">
    <name type="scientific">Melastoma candidum</name>
    <dbReference type="NCBI Taxonomy" id="119954"/>
    <lineage>
        <taxon>Eukaryota</taxon>
        <taxon>Viridiplantae</taxon>
        <taxon>Streptophyta</taxon>
        <taxon>Embryophyta</taxon>
        <taxon>Tracheophyta</taxon>
        <taxon>Spermatophyta</taxon>
        <taxon>Magnoliopsida</taxon>
        <taxon>eudicotyledons</taxon>
        <taxon>Gunneridae</taxon>
        <taxon>Pentapetalae</taxon>
        <taxon>rosids</taxon>
        <taxon>malvids</taxon>
        <taxon>Myrtales</taxon>
        <taxon>Melastomataceae</taxon>
        <taxon>Melastomatoideae</taxon>
        <taxon>Melastomateae</taxon>
        <taxon>Melastoma</taxon>
    </lineage>
</organism>
<keyword evidence="2" id="KW-1185">Reference proteome</keyword>
<evidence type="ECO:0000313" key="1">
    <source>
        <dbReference type="EMBL" id="KAI4325914.1"/>
    </source>
</evidence>
<proteinExistence type="predicted"/>
<name>A0ACB9MRA8_9MYRT</name>
<comment type="caution">
    <text evidence="1">The sequence shown here is derived from an EMBL/GenBank/DDBJ whole genome shotgun (WGS) entry which is preliminary data.</text>
</comment>
<evidence type="ECO:0000313" key="2">
    <source>
        <dbReference type="Proteomes" id="UP001057402"/>
    </source>
</evidence>
<accession>A0ACB9MRA8</accession>
<protein>
    <submittedName>
        <fullName evidence="1">Uncharacterized protein</fullName>
    </submittedName>
</protein>
<sequence length="1448" mass="162085">MREIDDLAYVHQAFEGASLEYFLEVLLSDILKEYDGPVVGHRSVLRTVISSFIVSYEINSQLEDRTFGLILDILCCIYRGEVREGLCIQFWDRESFIDGPIRTLACRMRHTVSRVSLLLLRLTQELYIDCNEEIFFILEFFNRMLSFNKGLCFNLMCTNYVMHDNLAMMDVHMEKNMWVVEVISSLVRNLEPSSKNAAIVSMGVNVLVKMIECSPSDVAVVALRSDLCLHLSGWSSILDSEAFSRSWLLSGKLATMLLIENGQHECECSLTMSVLEDTMQLIENGWESDVVLQLIVLSLQYILVNHEYWKYKMKHLRWEVTQKVLELMKKCILSLPYFTKTGSVIWDMLLCDSSIHNSLFRIACTTTKTLELIHVSRPFGAMEIGELHLAISSVLDILCIMLTKSLKDMPSRVVVFHQAILSPSTKPTSVVSAAMSLISCFRYPSIQTAAAKLLSVILMIPGMAVNSDGQQPAFFISVFLGIDEKNGQLISKNDSETNKEVFPREEWKELISSNVKNAHAILCILKALWEGASQYKPLLEDLKMSESFWKNLSSSLGVAAGKEAQETDDCIECQSESSVLLYQCQSAILEIMASNVLMDKKLAHAESLVGRAAEVESNPEHTGELKAAHGTNYIDVLSTWHDSAALHCQIKMYASSGYDADICSRAKVATGLFAVHVMGRLLGDDTDCLSNFLAERIRSFYKQLSGQPALSELSVQYMKHRYRQGKEVHVLILNDLYYHLEGEFRGRKISPGPFKELFLYLADSKIFRIYWQRNDDAGFGEPTDELYLYDIARLRSDVRLDLRDFTSWKDSKAIAERMLQCIEAVNSMTLLCSSKLSALKALVTLLTLNCYDMPETDGVLSSSRDDVLTSINHLCDDIRLTSEQLALSLDTSQNVLEFLSSQAGLLLFLLRRMPGKPYCVCLAALRTSAHAMRVLGNLNLSDSRVKSMLVFSLTMMLILEYCYSGVDGGTNPEFSDDVAEVSNLCPGLLPILCHCLMIPELCAMSLASMDLILRKSLAPSTWIPIIKDHLHLQYVIQRLQDKNSSVPSHIILKFLLTLAQVRTGAEILVAGGFFNSLRTLFDGLDRGTSTLVINSGRDVPTEKSEKPGELWSLGLAVVTAIIHSLADCSPFIGIINREIPYLFGNGHLFLYHLDHCGFLSNDPDKKQLLPQRTWTSLSTLEETEHALSLMCTLGKLHGSWVKSMKDVDSQLREKCIHILAFISRGTHLSIESSTFLCPPESKEEVNSIKRPSTINSRSGWFSITPLCCVSKSDVSSASTALVAKSCHSQTTTASASDFSDIVALLIYRIAFLLLKFLCLQAESAAKRAEEVGFVDLAHFPELPMPEILHGLQDQAMSIVVGCCKVRKKRKTSSELQSVCELMLQLLEMALYVELCVLHICGIRPVLGRVEEFSRQLKLFLAATEEDVGLQAYLGSLRRLVSLVYPGLL</sequence>
<dbReference type="Proteomes" id="UP001057402">
    <property type="component" value="Chromosome 9"/>
</dbReference>
<reference evidence="2" key="1">
    <citation type="journal article" date="2023" name="Front. Plant Sci.">
        <title>Chromosomal-level genome assembly of Melastoma candidum provides insights into trichome evolution.</title>
        <authorList>
            <person name="Zhong Y."/>
            <person name="Wu W."/>
            <person name="Sun C."/>
            <person name="Zou P."/>
            <person name="Liu Y."/>
            <person name="Dai S."/>
            <person name="Zhou R."/>
        </authorList>
    </citation>
    <scope>NUCLEOTIDE SEQUENCE [LARGE SCALE GENOMIC DNA]</scope>
</reference>
<gene>
    <name evidence="1" type="ORF">MLD38_031276</name>
</gene>
<dbReference type="EMBL" id="CM042888">
    <property type="protein sequence ID" value="KAI4325914.1"/>
    <property type="molecule type" value="Genomic_DNA"/>
</dbReference>